<keyword evidence="7" id="KW-1185">Reference proteome</keyword>
<name>A0ABT7MWS2_9MICO</name>
<dbReference type="EMBL" id="JASXSZ010000001">
    <property type="protein sequence ID" value="MDL9978886.1"/>
    <property type="molecule type" value="Genomic_DNA"/>
</dbReference>
<sequence length="608" mass="63714">MHRLRRLVAIAGVAASLLLLSVPAAAQAAPVAMRTSAAAPGIVTAGVDDFTFASMDVQYTLGRAADGTSTLTVVETFVADFPQTDQNHGMRRIVPESYNGQPTFPTLVSITDGSGNPRESETDSSDGWYTMTSRSDQFVHGPQTYVFTYTMRNVTWFFADTGDDEFYWNVNGLVWPQPFGRVSATVHMDAALAAALNGQQSCYHGAQGSTQQCDIVVDKTSNGATASAAISDVPPYQTMTIAIGFAKGTFVPFDSSPLASGWGWGQLVAGLGALAALVIAIVARSRRLRDDPGRPTIIAECGPPAGFDAALSAALLQLSTKVVPAEILEQAVAGSIRIVEAEHGLFGKVRLQAELVDAARADEDGRMLLDAMFRDGDTYVFGKQDSRFASAAKAVASWAADQLTARGFRKAVPRRVRAVPMLLALAATVLVFLLGFIAIGAGVAPLVPILSMIVAVLATVVTGVLIARKPLTGAGAEARDHLRGLKVFIEWAEADRIRMLQSPRGAERVPVDVNDPRQMLELYEKLLPYAVLFGQERQWAKQLAVLYTTTGATGPYWYVGTHGFDASSFSSQLGALSAAAASSSSTSGGSSGGGSAGGGGGGGGGGGV</sequence>
<reference evidence="6 7" key="1">
    <citation type="submission" date="2023-06" db="EMBL/GenBank/DDBJ databases">
        <title>Microbacterium sp. nov., isolated from a waste landfill.</title>
        <authorList>
            <person name="Wen W."/>
        </authorList>
    </citation>
    <scope>NUCLEOTIDE SEQUENCE [LARGE SCALE GENOMIC DNA]</scope>
    <source>
        <strain evidence="6 7">ASV49</strain>
    </source>
</reference>
<feature type="region of interest" description="Disordered" evidence="1">
    <location>
        <begin position="108"/>
        <end position="129"/>
    </location>
</feature>
<evidence type="ECO:0000313" key="6">
    <source>
        <dbReference type="EMBL" id="MDL9978886.1"/>
    </source>
</evidence>
<feature type="transmembrane region" description="Helical" evidence="2">
    <location>
        <begin position="262"/>
        <end position="283"/>
    </location>
</feature>
<feature type="signal peptide" evidence="3">
    <location>
        <begin position="1"/>
        <end position="28"/>
    </location>
</feature>
<keyword evidence="2" id="KW-0472">Membrane</keyword>
<dbReference type="InterPro" id="IPR018702">
    <property type="entry name" value="DUF2207"/>
</dbReference>
<dbReference type="InterPro" id="IPR048389">
    <property type="entry name" value="YciQ-like_C"/>
</dbReference>
<dbReference type="Pfam" id="PF09972">
    <property type="entry name" value="DUF2207"/>
    <property type="match status" value="1"/>
</dbReference>
<evidence type="ECO:0000259" key="5">
    <source>
        <dbReference type="Pfam" id="PF20990"/>
    </source>
</evidence>
<evidence type="ECO:0000259" key="4">
    <source>
        <dbReference type="Pfam" id="PF09972"/>
    </source>
</evidence>
<feature type="transmembrane region" description="Helical" evidence="2">
    <location>
        <begin position="446"/>
        <end position="467"/>
    </location>
</feature>
<feature type="chain" id="PRO_5047177711" evidence="3">
    <location>
        <begin position="29"/>
        <end position="608"/>
    </location>
</feature>
<feature type="domain" description="Predicted membrane protein YciQ-like C-terminal" evidence="5">
    <location>
        <begin position="303"/>
        <end position="543"/>
    </location>
</feature>
<feature type="domain" description="DUF2207" evidence="4">
    <location>
        <begin position="65"/>
        <end position="245"/>
    </location>
</feature>
<feature type="transmembrane region" description="Helical" evidence="2">
    <location>
        <begin position="418"/>
        <end position="440"/>
    </location>
</feature>
<comment type="caution">
    <text evidence="6">The sequence shown here is derived from an EMBL/GenBank/DDBJ whole genome shotgun (WGS) entry which is preliminary data.</text>
</comment>
<evidence type="ECO:0000256" key="1">
    <source>
        <dbReference type="SAM" id="MobiDB-lite"/>
    </source>
</evidence>
<accession>A0ABT7MWS2</accession>
<dbReference type="RefSeq" id="WP_286287689.1">
    <property type="nucleotide sequence ID" value="NZ_JASXSZ010000001.1"/>
</dbReference>
<organism evidence="6 7">
    <name type="scientific">Microbacterium candidum</name>
    <dbReference type="NCBI Taxonomy" id="3041922"/>
    <lineage>
        <taxon>Bacteria</taxon>
        <taxon>Bacillati</taxon>
        <taxon>Actinomycetota</taxon>
        <taxon>Actinomycetes</taxon>
        <taxon>Micrococcales</taxon>
        <taxon>Microbacteriaceae</taxon>
        <taxon>Microbacterium</taxon>
    </lineage>
</organism>
<feature type="compositionally biased region" description="Gly residues" evidence="1">
    <location>
        <begin position="589"/>
        <end position="608"/>
    </location>
</feature>
<keyword evidence="3" id="KW-0732">Signal</keyword>
<proteinExistence type="predicted"/>
<evidence type="ECO:0000313" key="7">
    <source>
        <dbReference type="Proteomes" id="UP001235064"/>
    </source>
</evidence>
<dbReference type="Proteomes" id="UP001235064">
    <property type="component" value="Unassembled WGS sequence"/>
</dbReference>
<evidence type="ECO:0000256" key="2">
    <source>
        <dbReference type="SAM" id="Phobius"/>
    </source>
</evidence>
<gene>
    <name evidence="6" type="ORF">QSV35_06055</name>
</gene>
<evidence type="ECO:0000256" key="3">
    <source>
        <dbReference type="SAM" id="SignalP"/>
    </source>
</evidence>
<keyword evidence="2" id="KW-1133">Transmembrane helix</keyword>
<dbReference type="Pfam" id="PF20990">
    <property type="entry name" value="DUF2207_C"/>
    <property type="match status" value="1"/>
</dbReference>
<protein>
    <submittedName>
        <fullName evidence="6">DUF2207 domain-containing protein</fullName>
    </submittedName>
</protein>
<feature type="region of interest" description="Disordered" evidence="1">
    <location>
        <begin position="584"/>
        <end position="608"/>
    </location>
</feature>
<keyword evidence="2" id="KW-0812">Transmembrane</keyword>